<reference evidence="1 2" key="1">
    <citation type="submission" date="2017-02" db="EMBL/GenBank/DDBJ databases">
        <title>Complete genome sequences of Mycobacterium kansasii strains isolated from rhesus macaques.</title>
        <authorList>
            <person name="Panda A."/>
            <person name="Nagaraj S."/>
            <person name="Zhao X."/>
            <person name="Tettelin H."/>
            <person name="Detolla L.J."/>
        </authorList>
    </citation>
    <scope>NUCLEOTIDE SEQUENCE [LARGE SCALE GENOMIC DNA]</scope>
    <source>
        <strain evidence="1 2">11-3813</strain>
    </source>
</reference>
<organism evidence="1 2">
    <name type="scientific">Mycobacterium kansasii</name>
    <dbReference type="NCBI Taxonomy" id="1768"/>
    <lineage>
        <taxon>Bacteria</taxon>
        <taxon>Bacillati</taxon>
        <taxon>Actinomycetota</taxon>
        <taxon>Actinomycetes</taxon>
        <taxon>Mycobacteriales</taxon>
        <taxon>Mycobacteriaceae</taxon>
        <taxon>Mycobacterium</taxon>
    </lineage>
</organism>
<proteinExistence type="predicted"/>
<accession>A0A1V3X9E2</accession>
<name>A0A1V3X9E2_MYCKA</name>
<evidence type="ECO:0000313" key="2">
    <source>
        <dbReference type="Proteomes" id="UP000189229"/>
    </source>
</evidence>
<dbReference type="Proteomes" id="UP000189229">
    <property type="component" value="Unassembled WGS sequence"/>
</dbReference>
<sequence>MYRAIGPDCRNGGLGYPRLRYRVGVRLDVRWDAADVGRRGGAREEAMAAG</sequence>
<dbReference type="EMBL" id="MVBM01000003">
    <property type="protein sequence ID" value="OOK75376.1"/>
    <property type="molecule type" value="Genomic_DNA"/>
</dbReference>
<protein>
    <submittedName>
        <fullName evidence="1">Uncharacterized protein</fullName>
    </submittedName>
</protein>
<evidence type="ECO:0000313" key="1">
    <source>
        <dbReference type="EMBL" id="OOK75376.1"/>
    </source>
</evidence>
<gene>
    <name evidence="1" type="ORF">BZL30_3963</name>
</gene>
<dbReference type="AlphaFoldDB" id="A0A1V3X9E2"/>
<comment type="caution">
    <text evidence="1">The sequence shown here is derived from an EMBL/GenBank/DDBJ whole genome shotgun (WGS) entry which is preliminary data.</text>
</comment>